<evidence type="ECO:0000256" key="1">
    <source>
        <dbReference type="ARBA" id="ARBA00023015"/>
    </source>
</evidence>
<name>A0ABT8KLA1_9BACT</name>
<dbReference type="PROSITE" id="PS50943">
    <property type="entry name" value="HTH_CROC1"/>
    <property type="match status" value="1"/>
</dbReference>
<evidence type="ECO:0000259" key="4">
    <source>
        <dbReference type="PROSITE" id="PS50943"/>
    </source>
</evidence>
<protein>
    <submittedName>
        <fullName evidence="5">Helix-turn-helix transcriptional regulator</fullName>
    </submittedName>
</protein>
<accession>A0ABT8KLA1</accession>
<dbReference type="InterPro" id="IPR010982">
    <property type="entry name" value="Lambda_DNA-bd_dom_sf"/>
</dbReference>
<dbReference type="Gene3D" id="1.10.260.40">
    <property type="entry name" value="lambda repressor-like DNA-binding domains"/>
    <property type="match status" value="1"/>
</dbReference>
<dbReference type="RefSeq" id="WP_346751531.1">
    <property type="nucleotide sequence ID" value="NZ_JAUJEA010000003.1"/>
</dbReference>
<dbReference type="EMBL" id="JAUJEA010000003">
    <property type="protein sequence ID" value="MDN5201502.1"/>
    <property type="molecule type" value="Genomic_DNA"/>
</dbReference>
<dbReference type="PANTHER" id="PTHR46797:SF23">
    <property type="entry name" value="HTH-TYPE TRANSCRIPTIONAL REGULATOR SUTR"/>
    <property type="match status" value="1"/>
</dbReference>
<dbReference type="InterPro" id="IPR050807">
    <property type="entry name" value="TransReg_Diox_bact_type"/>
</dbReference>
<gene>
    <name evidence="5" type="ORF">QQ008_09020</name>
</gene>
<keyword evidence="3" id="KW-0804">Transcription</keyword>
<dbReference type="Pfam" id="PF01381">
    <property type="entry name" value="HTH_3"/>
    <property type="match status" value="1"/>
</dbReference>
<dbReference type="SMART" id="SM00530">
    <property type="entry name" value="HTH_XRE"/>
    <property type="match status" value="1"/>
</dbReference>
<dbReference type="Proteomes" id="UP001172082">
    <property type="component" value="Unassembled WGS sequence"/>
</dbReference>
<organism evidence="5 6">
    <name type="scientific">Splendidivirga corallicola</name>
    <dbReference type="NCBI Taxonomy" id="3051826"/>
    <lineage>
        <taxon>Bacteria</taxon>
        <taxon>Pseudomonadati</taxon>
        <taxon>Bacteroidota</taxon>
        <taxon>Cytophagia</taxon>
        <taxon>Cytophagales</taxon>
        <taxon>Splendidivirgaceae</taxon>
        <taxon>Splendidivirga</taxon>
    </lineage>
</organism>
<dbReference type="SUPFAM" id="SSF47413">
    <property type="entry name" value="lambda repressor-like DNA-binding domains"/>
    <property type="match status" value="1"/>
</dbReference>
<dbReference type="PANTHER" id="PTHR46797">
    <property type="entry name" value="HTH-TYPE TRANSCRIPTIONAL REGULATOR"/>
    <property type="match status" value="1"/>
</dbReference>
<keyword evidence="2" id="KW-0238">DNA-binding</keyword>
<keyword evidence="6" id="KW-1185">Reference proteome</keyword>
<evidence type="ECO:0000256" key="2">
    <source>
        <dbReference type="ARBA" id="ARBA00023125"/>
    </source>
</evidence>
<evidence type="ECO:0000313" key="5">
    <source>
        <dbReference type="EMBL" id="MDN5201502.1"/>
    </source>
</evidence>
<sequence length="75" mass="8514">MTVEEAFGVVLKKLREERQLSQMEIVRRTGLDRTTVPKYEKGKRSPNLKSILLIANALGISASDLMKQVEQVIEE</sequence>
<evidence type="ECO:0000256" key="3">
    <source>
        <dbReference type="ARBA" id="ARBA00023163"/>
    </source>
</evidence>
<reference evidence="5" key="1">
    <citation type="submission" date="2023-06" db="EMBL/GenBank/DDBJ databases">
        <title>Genomic of Parafulvivirga corallium.</title>
        <authorList>
            <person name="Wang G."/>
        </authorList>
    </citation>
    <scope>NUCLEOTIDE SEQUENCE</scope>
    <source>
        <strain evidence="5">BMA10</strain>
    </source>
</reference>
<dbReference type="InterPro" id="IPR001387">
    <property type="entry name" value="Cro/C1-type_HTH"/>
</dbReference>
<keyword evidence="1" id="KW-0805">Transcription regulation</keyword>
<evidence type="ECO:0000313" key="6">
    <source>
        <dbReference type="Proteomes" id="UP001172082"/>
    </source>
</evidence>
<dbReference type="CDD" id="cd00093">
    <property type="entry name" value="HTH_XRE"/>
    <property type="match status" value="1"/>
</dbReference>
<proteinExistence type="predicted"/>
<comment type="caution">
    <text evidence="5">The sequence shown here is derived from an EMBL/GenBank/DDBJ whole genome shotgun (WGS) entry which is preliminary data.</text>
</comment>
<feature type="domain" description="HTH cro/C1-type" evidence="4">
    <location>
        <begin position="11"/>
        <end position="65"/>
    </location>
</feature>